<dbReference type="RefSeq" id="WP_407051030.1">
    <property type="nucleotide sequence ID" value="NZ_CP158568.1"/>
</dbReference>
<name>A0AAU7XD02_9HYPH</name>
<dbReference type="InterPro" id="IPR006076">
    <property type="entry name" value="FAD-dep_OxRdtase"/>
</dbReference>
<feature type="domain" description="FAD dependent oxidoreductase" evidence="3">
    <location>
        <begin position="19"/>
        <end position="412"/>
    </location>
</feature>
<evidence type="ECO:0000313" key="4">
    <source>
        <dbReference type="EMBL" id="XBY45935.1"/>
    </source>
</evidence>
<dbReference type="EC" id="1.-.-.-" evidence="4"/>
<dbReference type="Gene3D" id="3.30.9.10">
    <property type="entry name" value="D-Amino Acid Oxidase, subunit A, domain 2"/>
    <property type="match status" value="2"/>
</dbReference>
<dbReference type="PANTHER" id="PTHR13847">
    <property type="entry name" value="SARCOSINE DEHYDROGENASE-RELATED"/>
    <property type="match status" value="1"/>
</dbReference>
<keyword evidence="2 4" id="KW-0560">Oxidoreductase</keyword>
<accession>A0AAU7XD02</accession>
<dbReference type="GO" id="GO:0005737">
    <property type="term" value="C:cytoplasm"/>
    <property type="evidence" value="ECO:0007669"/>
    <property type="project" value="TreeGrafter"/>
</dbReference>
<dbReference type="GO" id="GO:0008718">
    <property type="term" value="F:D-amino-acid dehydrogenase activity"/>
    <property type="evidence" value="ECO:0007669"/>
    <property type="project" value="TreeGrafter"/>
</dbReference>
<dbReference type="GO" id="GO:0055130">
    <property type="term" value="P:D-alanine catabolic process"/>
    <property type="evidence" value="ECO:0007669"/>
    <property type="project" value="TreeGrafter"/>
</dbReference>
<dbReference type="EMBL" id="CP158568">
    <property type="protein sequence ID" value="XBY45935.1"/>
    <property type="molecule type" value="Genomic_DNA"/>
</dbReference>
<sequence length="442" mass="47732">MGPHIVPVASDLAFPSTADVVIVGGGIIGTSSALYLAERGLKVVLCEKGYIAGEQSGRNWGWCRQAKRDPREFELIREALRLWRGMDAHIGADTGFTTTGIMFSAADEAKAAYYEEWVKEAAAADIHAEMLTGGRYAELMPGDTAPKKAALWCASDGRAEPQKAAPAIAEAARRKGATILTDCAVRGVETAGGKVVGVVTERGRIAASSVVVAGGAWTRRILKDVGIDLPQLKVRASVFRTSPIEGGPPAALWDHDFAFRKRQDGGYTIANGHVNVVPIVPDSFRFFFDFIPALRLEYKSLRLRFGPRFFTEWNEAVRRPFDEPSVYEAARTLDPTPDVGYLEQAFRALKQRFPVFKDSRMVQAWAGFIDATPDAVPVISPTDKVAGLIVATGFSGHGFGIGPAAGHLVADLVTGDKPIADPKEYRLSRFFDGSRPAPVAGL</sequence>
<dbReference type="AlphaFoldDB" id="A0AAU7XD02"/>
<reference evidence="4" key="1">
    <citation type="submission" date="2024-06" db="EMBL/GenBank/DDBJ databases">
        <title>Methylostella associata gen. nov., sp. nov., a novel Ancalomicrobiaceae-affiliated facultatively methylotrophic bacteria that feed on methanotrophs of the genus Methylococcus.</title>
        <authorList>
            <person name="Saltykova V."/>
            <person name="Danilova O.V."/>
            <person name="Oshkin I.Y."/>
            <person name="Belova S.E."/>
            <person name="Pimenov N.V."/>
            <person name="Dedysh S.N."/>
        </authorList>
    </citation>
    <scope>NUCLEOTIDE SEQUENCE</scope>
    <source>
        <strain evidence="4">S20</strain>
    </source>
</reference>
<dbReference type="InterPro" id="IPR036188">
    <property type="entry name" value="FAD/NAD-bd_sf"/>
</dbReference>
<dbReference type="Pfam" id="PF01266">
    <property type="entry name" value="DAO"/>
    <property type="match status" value="1"/>
</dbReference>
<gene>
    <name evidence="4" type="ORF">ABS361_06725</name>
</gene>
<evidence type="ECO:0000256" key="2">
    <source>
        <dbReference type="ARBA" id="ARBA00023002"/>
    </source>
</evidence>
<dbReference type="PANTHER" id="PTHR13847:SF280">
    <property type="entry name" value="D-AMINO ACID DEHYDROGENASE"/>
    <property type="match status" value="1"/>
</dbReference>
<evidence type="ECO:0000259" key="3">
    <source>
        <dbReference type="Pfam" id="PF01266"/>
    </source>
</evidence>
<dbReference type="SUPFAM" id="SSF51905">
    <property type="entry name" value="FAD/NAD(P)-binding domain"/>
    <property type="match status" value="1"/>
</dbReference>
<dbReference type="GO" id="GO:0005886">
    <property type="term" value="C:plasma membrane"/>
    <property type="evidence" value="ECO:0007669"/>
    <property type="project" value="TreeGrafter"/>
</dbReference>
<protein>
    <submittedName>
        <fullName evidence="4">FAD-binding oxidoreductase</fullName>
        <ecNumber evidence="4">1.-.-.-</ecNumber>
    </submittedName>
</protein>
<evidence type="ECO:0000256" key="1">
    <source>
        <dbReference type="ARBA" id="ARBA00009410"/>
    </source>
</evidence>
<dbReference type="Gene3D" id="3.50.50.60">
    <property type="entry name" value="FAD/NAD(P)-binding domain"/>
    <property type="match status" value="2"/>
</dbReference>
<comment type="similarity">
    <text evidence="1">Belongs to the DadA oxidoreductase family.</text>
</comment>
<organism evidence="4">
    <name type="scientific">Methyloraptor flagellatus</name>
    <dbReference type="NCBI Taxonomy" id="3162530"/>
    <lineage>
        <taxon>Bacteria</taxon>
        <taxon>Pseudomonadati</taxon>
        <taxon>Pseudomonadota</taxon>
        <taxon>Alphaproteobacteria</taxon>
        <taxon>Hyphomicrobiales</taxon>
        <taxon>Ancalomicrobiaceae</taxon>
        <taxon>Methyloraptor</taxon>
    </lineage>
</organism>
<proteinExistence type="inferred from homology"/>
<dbReference type="KEGG" id="mflg:ABS361_06725"/>